<dbReference type="RefSeq" id="WP_093729827.1">
    <property type="nucleotide sequence ID" value="NZ_FMYW01000004.1"/>
</dbReference>
<dbReference type="NCBIfam" id="TIGR01909">
    <property type="entry name" value="C_GCAxxG_C_C"/>
    <property type="match status" value="1"/>
</dbReference>
<accession>A0A1G6KBG8</accession>
<sequence length="136" mass="14476">MTRVKETIARHDKGYNCAQSVACTYADLVGLDEATMFKVTEGLGKGMGGTLATCGALSGACVLAGMKRSTGNLEAPDSKLETYKLAEEIVNKFQEQCHSLVCKELKGLDTGKVLTPCPDCIMNAARIAEEVLDLKA</sequence>
<dbReference type="Proteomes" id="UP000198943">
    <property type="component" value="Unassembled WGS sequence"/>
</dbReference>
<keyword evidence="2" id="KW-1185">Reference proteome</keyword>
<protein>
    <submittedName>
        <fullName evidence="1">C_GCAxxG_C_C family probable redox protein</fullName>
    </submittedName>
</protein>
<dbReference type="AlphaFoldDB" id="A0A1G6KBG8"/>
<reference evidence="2" key="1">
    <citation type="submission" date="2016-10" db="EMBL/GenBank/DDBJ databases">
        <authorList>
            <person name="Varghese N."/>
            <person name="Submissions S."/>
        </authorList>
    </citation>
    <scope>NUCLEOTIDE SEQUENCE [LARGE SCALE GENOMIC DNA]</scope>
    <source>
        <strain evidence="2">DSM 11005</strain>
    </source>
</reference>
<dbReference type="EMBL" id="FMYW01000004">
    <property type="protein sequence ID" value="SDC27666.1"/>
    <property type="molecule type" value="Genomic_DNA"/>
</dbReference>
<name>A0A1G6KBG8_9FIRM</name>
<evidence type="ECO:0000313" key="1">
    <source>
        <dbReference type="EMBL" id="SDC27666.1"/>
    </source>
</evidence>
<evidence type="ECO:0000313" key="2">
    <source>
        <dbReference type="Proteomes" id="UP000198943"/>
    </source>
</evidence>
<dbReference type="OrthoDB" id="9791535at2"/>
<organism evidence="1 2">
    <name type="scientific">Succiniclasticum ruminis</name>
    <dbReference type="NCBI Taxonomy" id="40841"/>
    <lineage>
        <taxon>Bacteria</taxon>
        <taxon>Bacillati</taxon>
        <taxon>Bacillota</taxon>
        <taxon>Negativicutes</taxon>
        <taxon>Acidaminococcales</taxon>
        <taxon>Acidaminococcaceae</taxon>
        <taxon>Succiniclasticum</taxon>
    </lineage>
</organism>
<proteinExistence type="predicted"/>
<gene>
    <name evidence="1" type="ORF">SAMN04487864_104137</name>
</gene>
<dbReference type="Pfam" id="PF09719">
    <property type="entry name" value="C_GCAxxG_C_C"/>
    <property type="match status" value="1"/>
</dbReference>
<dbReference type="InterPro" id="IPR010181">
    <property type="entry name" value="CGCAxxGCC_motif"/>
</dbReference>